<sequence>VDLIKFLEDRTSFDLNILYEIWRTRNFDLWSCSPELYRKFGERFLEVGEPLMAYDVVIEGLKCFIFENTKYRASPQVFFISGAYDELAIISAIEPRKFCTKRVISFSVSLLNLTTSAKRIAIICVENSFDNSVLLSCD</sequence>
<dbReference type="AlphaFoldDB" id="X1EXQ5"/>
<feature type="non-terminal residue" evidence="1">
    <location>
        <position position="1"/>
    </location>
</feature>
<proteinExistence type="predicted"/>
<comment type="caution">
    <text evidence="1">The sequence shown here is derived from an EMBL/GenBank/DDBJ whole genome shotgun (WGS) entry which is preliminary data.</text>
</comment>
<name>X1EXQ5_9ZZZZ</name>
<evidence type="ECO:0000313" key="1">
    <source>
        <dbReference type="EMBL" id="GAH13388.1"/>
    </source>
</evidence>
<protein>
    <submittedName>
        <fullName evidence="1">Uncharacterized protein</fullName>
    </submittedName>
</protein>
<accession>X1EXQ5</accession>
<gene>
    <name evidence="1" type="ORF">S01H4_63297</name>
</gene>
<organism evidence="1">
    <name type="scientific">marine sediment metagenome</name>
    <dbReference type="NCBI Taxonomy" id="412755"/>
    <lineage>
        <taxon>unclassified sequences</taxon>
        <taxon>metagenomes</taxon>
        <taxon>ecological metagenomes</taxon>
    </lineage>
</organism>
<reference evidence="1" key="1">
    <citation type="journal article" date="2014" name="Front. Microbiol.">
        <title>High frequency of phylogenetically diverse reductive dehalogenase-homologous genes in deep subseafloor sedimentary metagenomes.</title>
        <authorList>
            <person name="Kawai M."/>
            <person name="Futagami T."/>
            <person name="Toyoda A."/>
            <person name="Takaki Y."/>
            <person name="Nishi S."/>
            <person name="Hori S."/>
            <person name="Arai W."/>
            <person name="Tsubouchi T."/>
            <person name="Morono Y."/>
            <person name="Uchiyama I."/>
            <person name="Ito T."/>
            <person name="Fujiyama A."/>
            <person name="Inagaki F."/>
            <person name="Takami H."/>
        </authorList>
    </citation>
    <scope>NUCLEOTIDE SEQUENCE</scope>
    <source>
        <strain evidence="1">Expedition CK06-06</strain>
    </source>
</reference>
<dbReference type="EMBL" id="BART01038026">
    <property type="protein sequence ID" value="GAH13388.1"/>
    <property type="molecule type" value="Genomic_DNA"/>
</dbReference>